<reference evidence="3" key="1">
    <citation type="submission" date="2023-07" db="EMBL/GenBank/DDBJ databases">
        <title>30 novel species of actinomycetes from the DSMZ collection.</title>
        <authorList>
            <person name="Nouioui I."/>
        </authorList>
    </citation>
    <scope>NUCLEOTIDE SEQUENCE [LARGE SCALE GENOMIC DNA]</scope>
    <source>
        <strain evidence="3">DSM 44938</strain>
    </source>
</reference>
<dbReference type="Proteomes" id="UP001183246">
    <property type="component" value="Unassembled WGS sequence"/>
</dbReference>
<dbReference type="RefSeq" id="WP_311702873.1">
    <property type="nucleotide sequence ID" value="NZ_JAVREL010000002.1"/>
</dbReference>
<proteinExistence type="predicted"/>
<gene>
    <name evidence="2" type="ORF">RM590_03575</name>
</gene>
<evidence type="ECO:0000313" key="2">
    <source>
        <dbReference type="EMBL" id="MDT0341724.1"/>
    </source>
</evidence>
<dbReference type="Pfam" id="PF19770">
    <property type="entry name" value="DUF6256"/>
    <property type="match status" value="1"/>
</dbReference>
<comment type="caution">
    <text evidence="2">The sequence shown here is derived from an EMBL/GenBank/DDBJ whole genome shotgun (WGS) entry which is preliminary data.</text>
</comment>
<feature type="transmembrane region" description="Helical" evidence="1">
    <location>
        <begin position="6"/>
        <end position="27"/>
    </location>
</feature>
<keyword evidence="3" id="KW-1185">Reference proteome</keyword>
<feature type="transmembrane region" description="Helical" evidence="1">
    <location>
        <begin position="47"/>
        <end position="72"/>
    </location>
</feature>
<dbReference type="InterPro" id="IPR046223">
    <property type="entry name" value="DUF6256"/>
</dbReference>
<name>A0ABU2MM53_9ACTN</name>
<protein>
    <submittedName>
        <fullName evidence="2">DUF6256 family protein</fullName>
    </submittedName>
</protein>
<organism evidence="2 3">
    <name type="scientific">Streptomyces litchfieldiae</name>
    <dbReference type="NCBI Taxonomy" id="3075543"/>
    <lineage>
        <taxon>Bacteria</taxon>
        <taxon>Bacillati</taxon>
        <taxon>Actinomycetota</taxon>
        <taxon>Actinomycetes</taxon>
        <taxon>Kitasatosporales</taxon>
        <taxon>Streptomycetaceae</taxon>
        <taxon>Streptomyces</taxon>
    </lineage>
</organism>
<keyword evidence="1" id="KW-0472">Membrane</keyword>
<evidence type="ECO:0000313" key="3">
    <source>
        <dbReference type="Proteomes" id="UP001183246"/>
    </source>
</evidence>
<evidence type="ECO:0000256" key="1">
    <source>
        <dbReference type="SAM" id="Phobius"/>
    </source>
</evidence>
<dbReference type="EMBL" id="JAVREL010000002">
    <property type="protein sequence ID" value="MDT0341724.1"/>
    <property type="molecule type" value="Genomic_DNA"/>
</dbReference>
<sequence length="123" mass="13348">MRLSIPMIIAIMGIGYLLVMGALALGLRLRRRQPGPPPARRRGWPGLIRQVAGTAVGGYLLLMAVVFGYYYGVAGLGGDFLMSAVSGSAGLLGMVLPAYLAVSWLVERARRRRAARARRPIRR</sequence>
<accession>A0ABU2MM53</accession>
<feature type="transmembrane region" description="Helical" evidence="1">
    <location>
        <begin position="84"/>
        <end position="106"/>
    </location>
</feature>
<keyword evidence="1" id="KW-0812">Transmembrane</keyword>
<keyword evidence="1" id="KW-1133">Transmembrane helix</keyword>